<dbReference type="InterPro" id="IPR000477">
    <property type="entry name" value="RT_dom"/>
</dbReference>
<dbReference type="Pfam" id="PF13966">
    <property type="entry name" value="zf-RVT"/>
    <property type="match status" value="1"/>
</dbReference>
<dbReference type="Gene3D" id="3.60.10.10">
    <property type="entry name" value="Endonuclease/exonuclease/phosphatase"/>
    <property type="match status" value="1"/>
</dbReference>
<dbReference type="InterPro" id="IPR026960">
    <property type="entry name" value="RVT-Znf"/>
</dbReference>
<dbReference type="PANTHER" id="PTHR46890">
    <property type="entry name" value="NON-LTR RETROLELEMENT REVERSE TRANSCRIPTASE-LIKE PROTEIN-RELATED"/>
    <property type="match status" value="1"/>
</dbReference>
<dbReference type="InterPro" id="IPR036691">
    <property type="entry name" value="Endo/exonu/phosph_ase_sf"/>
</dbReference>
<dbReference type="PANTHER" id="PTHR46890:SF50">
    <property type="entry name" value="RNA-DIRECTED DNA POLYMERASE, EUKARYOTA, REVERSE TRANSCRIPTASE ZINC-BINDING DOMAIN PROTEIN-RELATED"/>
    <property type="match status" value="1"/>
</dbReference>
<dbReference type="EMBL" id="OIVN01000732">
    <property type="protein sequence ID" value="SPC84756.1"/>
    <property type="molecule type" value="Genomic_DNA"/>
</dbReference>
<accession>A0A2N9F199</accession>
<reference evidence="3" key="1">
    <citation type="submission" date="2018-02" db="EMBL/GenBank/DDBJ databases">
        <authorList>
            <person name="Cohen D.B."/>
            <person name="Kent A.D."/>
        </authorList>
    </citation>
    <scope>NUCLEOTIDE SEQUENCE</scope>
</reference>
<dbReference type="InterPro" id="IPR043502">
    <property type="entry name" value="DNA/RNA_pol_sf"/>
</dbReference>
<sequence length="1545" mass="172414">MAEKRLFHVESKLFELVKNAIEVSVIERGRKHRSTVSMGFAAAFWFRDSLLEIAKLSNTRNVFRSFREGNKVFVVQKQQNGRGSFVTVTVLGDSKGKGGVIIPAGKAPAQGNFRNDFCSFKAAVTQGKNIPKILPINSGVDNFSGEIHAENEVILNLKVKLTRDQDGSWKASWAGLDDSANGPNQAPKLGPILTPKSDPKPGPHPGQIHKVWKPIGPKPKELATNPKAGIGSGSFRPTISTQMSELQVANRFSVFQIGESSGACDPPETENRPISVTCTAASPQAEPSVPSGSELAKGGNEGTIITHDSVTCTAASPQAEPSVPSGSELANEGNEGTLITHDSVVPGSEPTKVDRTWGSSSEWVLELRDGRRVTIPLSLVRQPVVSGPLPSALIPAGSLVIPGVSVGVGSIIDDLSSVGDPECTGEDEEDDENISLVWEDSEVEGTRTTMVCWEDDTGILEVEPLAMSKPVETGVSEGTSVIQEHGDVVPPSAWVLGKSKRIGKVLDASYHGNEERINRLLMEIDGRRPQPSREVGGVKITKDGRTGSRELKRLTCSINYDSDSATRKGKSRERETKLEFIDRGIIRSLWGIQHVDWLYLGSDGASGGILIMWDRRVVAMTDSAVGHFSISCKFRNVLDQKEWAFSGVYGPNINRERNTMWEELAGVVTWWGVPWVVGGDFNAIRFPSERLGASHFTSSMHAFSDFISSCRLRDLPLEGGLFTWSNNRENAVMSRIDRFLLSEDWDGFFPMILQKRLPRILSDHFPIILECGDFSRGRRPFRFENMWLKADGFKERVKEWWDLYIFFGTPSYIMACKFKALKTDLKKWNEEVFGNVGVRKHELMSELAALDAVAEPKTSHKGGVEQKGSSLWLTWNVLACLMRLVGAKNPGPCDPDAISESITNFYSHLFEEEESDRPLLDGLDFSMIPAEDAIWLERPFGEEEVADVVAGFNGDKAPGPDGFSMGFYQCCWDILRPDVMAFLHYFHDLCSFEKSLNATFVSLIPKKMEAMEVKDFRPISLVGGSYKILAKLLANRLKVVLPKLISTSQNAFVQGRQILDSVLIASECVDSRLQQGDPGVLCKLDVEKAYDHVCWKFLLYLLQRCGFSVRWRNLDQFLGLRQGDPLSPILFFIVMEALSRLLDRAVREGLFSGFSVGTSAGNSLMISHLLFADDTLIFCGADSDQVTNLSGACANLGVQTICFAIAVFGGFHWVPLLRSKLYGIRILERVEKRLASWKRLYLSKGGKLTLIKSTLSSIPTYFLSLFPIPAKVANRLEKLQRDFLWCGMEEKPKFHLVNWSQICAPLSYGGLAVRDLRSFNKALLGKWLWRYGSEREALWRLVVDAKYGSLWGGWSSKSGRGPYGVSVWKFIRKGWDAFSLHCSFLVGDGRKVKFWNDCWCGDMALKEAFPELFVISQDKDASVADLMSFPNDRLHWDFHFVRNVQDWELESLTNFMDLLYSCSLKGVGEDRLCWRNRATKGFTVKDYYVCLCPPLVASFPWKIIWKAKVPPRIAFFSWTAALGKILTIDNLRKRHLDHYRPMLFM</sequence>
<organism evidence="3">
    <name type="scientific">Fagus sylvatica</name>
    <name type="common">Beechnut</name>
    <dbReference type="NCBI Taxonomy" id="28930"/>
    <lineage>
        <taxon>Eukaryota</taxon>
        <taxon>Viridiplantae</taxon>
        <taxon>Streptophyta</taxon>
        <taxon>Embryophyta</taxon>
        <taxon>Tracheophyta</taxon>
        <taxon>Spermatophyta</taxon>
        <taxon>Magnoliopsida</taxon>
        <taxon>eudicotyledons</taxon>
        <taxon>Gunneridae</taxon>
        <taxon>Pentapetalae</taxon>
        <taxon>rosids</taxon>
        <taxon>fabids</taxon>
        <taxon>Fagales</taxon>
        <taxon>Fagaceae</taxon>
        <taxon>Fagus</taxon>
    </lineage>
</organism>
<dbReference type="PROSITE" id="PS50878">
    <property type="entry name" value="RT_POL"/>
    <property type="match status" value="1"/>
</dbReference>
<evidence type="ECO:0000256" key="1">
    <source>
        <dbReference type="SAM" id="MobiDB-lite"/>
    </source>
</evidence>
<evidence type="ECO:0000313" key="3">
    <source>
        <dbReference type="EMBL" id="SPC84756.1"/>
    </source>
</evidence>
<proteinExistence type="predicted"/>
<dbReference type="Pfam" id="PF00078">
    <property type="entry name" value="RVT_1"/>
    <property type="match status" value="1"/>
</dbReference>
<dbReference type="SUPFAM" id="SSF56219">
    <property type="entry name" value="DNase I-like"/>
    <property type="match status" value="1"/>
</dbReference>
<feature type="region of interest" description="Disordered" evidence="1">
    <location>
        <begin position="172"/>
        <end position="205"/>
    </location>
</feature>
<evidence type="ECO:0000259" key="2">
    <source>
        <dbReference type="PROSITE" id="PS50878"/>
    </source>
</evidence>
<feature type="domain" description="Reverse transcriptase" evidence="2">
    <location>
        <begin position="985"/>
        <end position="1290"/>
    </location>
</feature>
<dbReference type="SUPFAM" id="SSF56672">
    <property type="entry name" value="DNA/RNA polymerases"/>
    <property type="match status" value="1"/>
</dbReference>
<dbReference type="CDD" id="cd01650">
    <property type="entry name" value="RT_nLTR_like"/>
    <property type="match status" value="1"/>
</dbReference>
<gene>
    <name evidence="3" type="ORF">FSB_LOCUS12638</name>
</gene>
<dbReference type="InterPro" id="IPR052343">
    <property type="entry name" value="Retrotransposon-Effector_Assoc"/>
</dbReference>
<name>A0A2N9F199_FAGSY</name>
<protein>
    <recommendedName>
        <fullName evidence="2">Reverse transcriptase domain-containing protein</fullName>
    </recommendedName>
</protein>